<dbReference type="EMBL" id="JAGKQM010000016">
    <property type="protein sequence ID" value="KAH0873226.1"/>
    <property type="molecule type" value="Genomic_DNA"/>
</dbReference>
<reference evidence="1 2" key="1">
    <citation type="submission" date="2021-05" db="EMBL/GenBank/DDBJ databases">
        <title>Genome Assembly of Synthetic Allotetraploid Brassica napus Reveals Homoeologous Exchanges between Subgenomes.</title>
        <authorList>
            <person name="Davis J.T."/>
        </authorList>
    </citation>
    <scope>NUCLEOTIDE SEQUENCE [LARGE SCALE GENOMIC DNA]</scope>
    <source>
        <strain evidence="2">cv. Da-Ae</strain>
        <tissue evidence="1">Seedling</tissue>
    </source>
</reference>
<gene>
    <name evidence="1" type="ORF">HID58_070588</name>
</gene>
<sequence length="79" mass="8894">MTGNKINATCKRTLIVIENVTIKLAGGQYRPTNHPYKMTIAEDAMLSGVHELGDFQTVQVSGENRKRVQFRLVDTEFVI</sequence>
<evidence type="ECO:0000313" key="1">
    <source>
        <dbReference type="EMBL" id="KAH0873226.1"/>
    </source>
</evidence>
<accession>A0ABQ7YZ51</accession>
<evidence type="ECO:0000313" key="2">
    <source>
        <dbReference type="Proteomes" id="UP000824890"/>
    </source>
</evidence>
<organism evidence="1 2">
    <name type="scientific">Brassica napus</name>
    <name type="common">Rape</name>
    <dbReference type="NCBI Taxonomy" id="3708"/>
    <lineage>
        <taxon>Eukaryota</taxon>
        <taxon>Viridiplantae</taxon>
        <taxon>Streptophyta</taxon>
        <taxon>Embryophyta</taxon>
        <taxon>Tracheophyta</taxon>
        <taxon>Spermatophyta</taxon>
        <taxon>Magnoliopsida</taxon>
        <taxon>eudicotyledons</taxon>
        <taxon>Gunneridae</taxon>
        <taxon>Pentapetalae</taxon>
        <taxon>rosids</taxon>
        <taxon>malvids</taxon>
        <taxon>Brassicales</taxon>
        <taxon>Brassicaceae</taxon>
        <taxon>Brassiceae</taxon>
        <taxon>Brassica</taxon>
    </lineage>
</organism>
<protein>
    <recommendedName>
        <fullName evidence="3">DUF223 domain-containing protein</fullName>
    </recommendedName>
</protein>
<evidence type="ECO:0008006" key="3">
    <source>
        <dbReference type="Google" id="ProtNLM"/>
    </source>
</evidence>
<keyword evidence="2" id="KW-1185">Reference proteome</keyword>
<proteinExistence type="predicted"/>
<comment type="caution">
    <text evidence="1">The sequence shown here is derived from an EMBL/GenBank/DDBJ whole genome shotgun (WGS) entry which is preliminary data.</text>
</comment>
<name>A0ABQ7YZ51_BRANA</name>
<dbReference type="Proteomes" id="UP000824890">
    <property type="component" value="Unassembled WGS sequence"/>
</dbReference>